<evidence type="ECO:0000313" key="2">
    <source>
        <dbReference type="Proteomes" id="UP000732378"/>
    </source>
</evidence>
<dbReference type="EMBL" id="JAFBBZ010000001">
    <property type="protein sequence ID" value="MBM7507094.1"/>
    <property type="molecule type" value="Genomic_DNA"/>
</dbReference>
<dbReference type="Gene3D" id="3.30.420.280">
    <property type="match status" value="1"/>
</dbReference>
<keyword evidence="2" id="KW-1185">Reference proteome</keyword>
<reference evidence="1 2" key="1">
    <citation type="submission" date="2021-01" db="EMBL/GenBank/DDBJ databases">
        <title>Sequencing the genomes of 1000 actinobacteria strains.</title>
        <authorList>
            <person name="Klenk H.-P."/>
        </authorList>
    </citation>
    <scope>NUCLEOTIDE SEQUENCE [LARGE SCALE GENOMIC DNA]</scope>
    <source>
        <strain evidence="1 2">DSM 18239</strain>
    </source>
</reference>
<dbReference type="PROSITE" id="PS51257">
    <property type="entry name" value="PROKAR_LIPOPROTEIN"/>
    <property type="match status" value="1"/>
</dbReference>
<sequence length="72" mass="7578">MKVIASPDKNVAPGIQTIASLLAAGCLFIVEDAVALLCEVTSYVCDTKASAKGKDEPVKQNDHSLDALRYAV</sequence>
<organism evidence="1 2">
    <name type="scientific">Nocardioides salarius</name>
    <dbReference type="NCBI Taxonomy" id="374513"/>
    <lineage>
        <taxon>Bacteria</taxon>
        <taxon>Bacillati</taxon>
        <taxon>Actinomycetota</taxon>
        <taxon>Actinomycetes</taxon>
        <taxon>Propionibacteriales</taxon>
        <taxon>Nocardioidaceae</taxon>
        <taxon>Nocardioides</taxon>
    </lineage>
</organism>
<gene>
    <name evidence="1" type="ORF">JOE61_000908</name>
</gene>
<comment type="caution">
    <text evidence="1">The sequence shown here is derived from an EMBL/GenBank/DDBJ whole genome shotgun (WGS) entry which is preliminary data.</text>
</comment>
<dbReference type="Proteomes" id="UP000732378">
    <property type="component" value="Unassembled WGS sequence"/>
</dbReference>
<dbReference type="RefSeq" id="WP_193667790.1">
    <property type="nucleotide sequence ID" value="NZ_JACDTV010000003.1"/>
</dbReference>
<proteinExistence type="predicted"/>
<accession>A0ABS2M7C8</accession>
<protein>
    <submittedName>
        <fullName evidence="1">Uncharacterized protein</fullName>
    </submittedName>
</protein>
<name>A0ABS2M7C8_9ACTN</name>
<evidence type="ECO:0000313" key="1">
    <source>
        <dbReference type="EMBL" id="MBM7507094.1"/>
    </source>
</evidence>